<name>A0A6I1GKU9_9BIFI</name>
<evidence type="ECO:0000313" key="2">
    <source>
        <dbReference type="EMBL" id="KAB7791412.1"/>
    </source>
</evidence>
<dbReference type="PANTHER" id="PTHR33608">
    <property type="entry name" value="BLL2464 PROTEIN"/>
    <property type="match status" value="1"/>
</dbReference>
<dbReference type="AlphaFoldDB" id="A0A6I1GKU9"/>
<keyword evidence="3" id="KW-1185">Reference proteome</keyword>
<sequence>MIRSRAKDDSVRRRIEALGSSLSLPTVRKALGVLEGEHSSTRRGGSDDPMDVRVYEPGDEARLIDWKSSARMGRPMVTSHARSATSRVWLLCDVGREMTAGCARGDETAWQVAANGLRMFAALSLRRSDEVSLVFGDAKSITRLPFHGGFAQFERTLDAALDRDWSHGRNIDALLDYARRIRDRQALIVIATDELAFGKRHIQAMAALAATHPVVLISVSLANPFDPAGAARGLYDGSTGRRVPAMLRSARAAEDVDLHRRYVAAALDHELSRRGSWVVRAASSDMMFDSFVRLVSRSLSRSIRNQLRVSPTLGAAMEVGR</sequence>
<dbReference type="Pfam" id="PF01882">
    <property type="entry name" value="DUF58"/>
    <property type="match status" value="1"/>
</dbReference>
<accession>A0A6I1GKU9</accession>
<evidence type="ECO:0000313" key="3">
    <source>
        <dbReference type="Proteomes" id="UP000441772"/>
    </source>
</evidence>
<feature type="domain" description="DUF58" evidence="1">
    <location>
        <begin position="51"/>
        <end position="219"/>
    </location>
</feature>
<organism evidence="2 3">
    <name type="scientific">Bifidobacterium leontopitheci</name>
    <dbReference type="NCBI Taxonomy" id="2650774"/>
    <lineage>
        <taxon>Bacteria</taxon>
        <taxon>Bacillati</taxon>
        <taxon>Actinomycetota</taxon>
        <taxon>Actinomycetes</taxon>
        <taxon>Bifidobacteriales</taxon>
        <taxon>Bifidobacteriaceae</taxon>
        <taxon>Bifidobacterium</taxon>
    </lineage>
</organism>
<dbReference type="PANTHER" id="PTHR33608:SF6">
    <property type="entry name" value="BLL2464 PROTEIN"/>
    <property type="match status" value="1"/>
</dbReference>
<evidence type="ECO:0000259" key="1">
    <source>
        <dbReference type="Pfam" id="PF01882"/>
    </source>
</evidence>
<dbReference type="SUPFAM" id="SSF53300">
    <property type="entry name" value="vWA-like"/>
    <property type="match status" value="1"/>
</dbReference>
<dbReference type="Proteomes" id="UP000441772">
    <property type="component" value="Unassembled WGS sequence"/>
</dbReference>
<gene>
    <name evidence="2" type="ORF">F7D09_0087</name>
</gene>
<reference evidence="2 3" key="1">
    <citation type="submission" date="2019-09" db="EMBL/GenBank/DDBJ databases">
        <title>Characterization of the phylogenetic diversity of two novel species belonging to the genus Bifidobacterium: Bifidobacterium cebidarum sp. nov. and Bifidobacterium leontopitheci sp. nov.</title>
        <authorList>
            <person name="Lugli G.A."/>
            <person name="Duranti S."/>
            <person name="Milani C."/>
            <person name="Turroni F."/>
            <person name="Ventura M."/>
        </authorList>
    </citation>
    <scope>NUCLEOTIDE SEQUENCE [LARGE SCALE GENOMIC DNA]</scope>
    <source>
        <strain evidence="2 3">LMG 31471</strain>
    </source>
</reference>
<dbReference type="InterPro" id="IPR002881">
    <property type="entry name" value="DUF58"/>
</dbReference>
<comment type="caution">
    <text evidence="2">The sequence shown here is derived from an EMBL/GenBank/DDBJ whole genome shotgun (WGS) entry which is preliminary data.</text>
</comment>
<dbReference type="InterPro" id="IPR036465">
    <property type="entry name" value="vWFA_dom_sf"/>
</dbReference>
<dbReference type="EMBL" id="WBVT01000001">
    <property type="protein sequence ID" value="KAB7791412.1"/>
    <property type="molecule type" value="Genomic_DNA"/>
</dbReference>
<dbReference type="RefSeq" id="WP_152233471.1">
    <property type="nucleotide sequence ID" value="NZ_JBHSKZ010000064.1"/>
</dbReference>
<proteinExistence type="predicted"/>
<protein>
    <recommendedName>
        <fullName evidence="1">DUF58 domain-containing protein</fullName>
    </recommendedName>
</protein>